<name>A0A068SNG2_NEOGA</name>
<keyword evidence="2" id="KW-1185">Reference proteome</keyword>
<dbReference type="PATRIC" id="fig|1028800.3.peg.1615"/>
<dbReference type="PANTHER" id="PTHR37816">
    <property type="entry name" value="YALI0E33011P"/>
    <property type="match status" value="1"/>
</dbReference>
<accession>A0A068SNG2</accession>
<dbReference type="eggNOG" id="COG0563">
    <property type="taxonomic scope" value="Bacteria"/>
</dbReference>
<dbReference type="SUPFAM" id="SSF52540">
    <property type="entry name" value="P-loop containing nucleoside triphosphate hydrolases"/>
    <property type="match status" value="1"/>
</dbReference>
<dbReference type="InterPro" id="IPR052922">
    <property type="entry name" value="Cytidylate_Kinase-2"/>
</dbReference>
<proteinExistence type="predicted"/>
<dbReference type="RefSeq" id="WP_038586404.1">
    <property type="nucleotide sequence ID" value="NZ_HG938353.1"/>
</dbReference>
<dbReference type="Gene3D" id="3.40.50.300">
    <property type="entry name" value="P-loop containing nucleotide triphosphate hydrolases"/>
    <property type="match status" value="1"/>
</dbReference>
<organism evidence="1 2">
    <name type="scientific">Neorhizobium galegae bv. orientalis str. HAMBI 540</name>
    <dbReference type="NCBI Taxonomy" id="1028800"/>
    <lineage>
        <taxon>Bacteria</taxon>
        <taxon>Pseudomonadati</taxon>
        <taxon>Pseudomonadota</taxon>
        <taxon>Alphaproteobacteria</taxon>
        <taxon>Hyphomicrobiales</taxon>
        <taxon>Rhizobiaceae</taxon>
        <taxon>Rhizobium/Agrobacterium group</taxon>
        <taxon>Neorhizobium</taxon>
    </lineage>
</organism>
<dbReference type="InterPro" id="IPR027417">
    <property type="entry name" value="P-loop_NTPase"/>
</dbReference>
<dbReference type="OrthoDB" id="7210594at2"/>
<dbReference type="GeneID" id="24258196"/>
<reference evidence="2" key="1">
    <citation type="journal article" date="2014" name="BMC Genomics">
        <title>Genome sequencing of two Neorhizobium galegae strains reveals a noeT gene responsible for the unusual acetylation of the nodulation factors.</title>
        <authorList>
            <person name="Osterman J."/>
            <person name="Marsh J."/>
            <person name="Laine P.K."/>
            <person name="Zeng Z."/>
            <person name="Alatalo E."/>
            <person name="Sullivan J.T."/>
            <person name="Young J.P."/>
            <person name="Thomas-Oates J."/>
            <person name="Paulin L."/>
            <person name="Lindstrom K."/>
        </authorList>
    </citation>
    <scope>NUCLEOTIDE SEQUENCE [LARGE SCALE GENOMIC DNA]</scope>
    <source>
        <strain evidence="2">HAMBI 540</strain>
    </source>
</reference>
<evidence type="ECO:0000313" key="1">
    <source>
        <dbReference type="EMBL" id="CDN47778.1"/>
    </source>
</evidence>
<dbReference type="KEGG" id="ngg:RG540_CH16060"/>
<dbReference type="HOGENOM" id="CLU_092618_0_1_5"/>
<dbReference type="Proteomes" id="UP000028181">
    <property type="component" value="Chromosome I"/>
</dbReference>
<dbReference type="PANTHER" id="PTHR37816:SF3">
    <property type="entry name" value="MODULATES DNA TOPOLOGY"/>
    <property type="match status" value="1"/>
</dbReference>
<sequence length="196" mass="22256">MDMESGVNAIRYVGIAEAADKVSNADRILVIGCSGGGKSTLAQKIARRFKLTYISIDRDVLWLPGWVQRDKLEQHRLIVELAAGERWIMDGTNTSTFDIRVPRSDLVIWVRMPRWLCVWGILSRWITNRGRTRPEVAPGCPEKMEWQFLRFVWTWEKVYGPRVAAGLAAHAIGKPVLVLKSRREMRDLLDLIGAGA</sequence>
<dbReference type="AlphaFoldDB" id="A0A068SNG2"/>
<gene>
    <name evidence="1" type="ORF">RG540_CH16060</name>
</gene>
<protein>
    <submittedName>
        <fullName evidence="1">Topology modulation protein</fullName>
    </submittedName>
</protein>
<dbReference type="EMBL" id="HG938353">
    <property type="protein sequence ID" value="CDN47778.1"/>
    <property type="molecule type" value="Genomic_DNA"/>
</dbReference>
<evidence type="ECO:0000313" key="2">
    <source>
        <dbReference type="Proteomes" id="UP000028181"/>
    </source>
</evidence>